<dbReference type="EMBL" id="JBGFFE010000004">
    <property type="protein sequence ID" value="MEY8762999.1"/>
    <property type="molecule type" value="Genomic_DNA"/>
</dbReference>
<reference evidence="1 2" key="1">
    <citation type="submission" date="2024-08" db="EMBL/GenBank/DDBJ databases">
        <title>Clostridium lapicellarii sp. nov., and Clostridium renhuaiense sp. nov., two species isolated from the mud in a fermentation cellar used for producing sauce-flavour Chinese liquors.</title>
        <authorList>
            <person name="Yang F."/>
            <person name="Wang H."/>
            <person name="Chen L.Q."/>
            <person name="Zhou N."/>
            <person name="Lu J.J."/>
            <person name="Pu X.X."/>
            <person name="Wan B."/>
            <person name="Wang L."/>
            <person name="Liu S.J."/>
        </authorList>
    </citation>
    <scope>NUCLEOTIDE SEQUENCE [LARGE SCALE GENOMIC DNA]</scope>
    <source>
        <strain evidence="1 2">MT-113</strain>
    </source>
</reference>
<comment type="caution">
    <text evidence="1">The sequence shown here is derived from an EMBL/GenBank/DDBJ whole genome shotgun (WGS) entry which is preliminary data.</text>
</comment>
<accession>A0ABV4DUS9</accession>
<keyword evidence="2" id="KW-1185">Reference proteome</keyword>
<organism evidence="1 2">
    <name type="scientific">Clostridium lapidicellarium</name>
    <dbReference type="NCBI Taxonomy" id="3240931"/>
    <lineage>
        <taxon>Bacteria</taxon>
        <taxon>Bacillati</taxon>
        <taxon>Bacillota</taxon>
        <taxon>Clostridia</taxon>
        <taxon>Eubacteriales</taxon>
        <taxon>Clostridiaceae</taxon>
        <taxon>Clostridium</taxon>
    </lineage>
</organism>
<evidence type="ECO:0000313" key="2">
    <source>
        <dbReference type="Proteomes" id="UP001565220"/>
    </source>
</evidence>
<protein>
    <submittedName>
        <fullName evidence="1">Uncharacterized protein</fullName>
    </submittedName>
</protein>
<gene>
    <name evidence="1" type="ORF">AB8S09_04960</name>
</gene>
<evidence type="ECO:0000313" key="1">
    <source>
        <dbReference type="EMBL" id="MEY8762999.1"/>
    </source>
</evidence>
<dbReference type="RefSeq" id="WP_294183644.1">
    <property type="nucleotide sequence ID" value="NZ_JBGFFE010000004.1"/>
</dbReference>
<proteinExistence type="predicted"/>
<name>A0ABV4DUS9_9CLOT</name>
<dbReference type="Proteomes" id="UP001565220">
    <property type="component" value="Unassembled WGS sequence"/>
</dbReference>
<sequence>MLRNSINKAVQSVVSSFKFKKVSDLTKKQFTEILSKSIYEAITDKDYIKEIYQQLPAQIQLEMREKSDKLI</sequence>